<keyword evidence="3" id="KW-1185">Reference proteome</keyword>
<evidence type="ECO:0000256" key="1">
    <source>
        <dbReference type="SAM" id="MobiDB-lite"/>
    </source>
</evidence>
<dbReference type="OMA" id="YGTSCII"/>
<dbReference type="eggNOG" id="ENOG502R9VZ">
    <property type="taxonomic scope" value="Eukaryota"/>
</dbReference>
<organism evidence="2 3">
    <name type="scientific">Cordyceps militaris (strain CM01)</name>
    <name type="common">Caterpillar fungus</name>
    <dbReference type="NCBI Taxonomy" id="983644"/>
    <lineage>
        <taxon>Eukaryota</taxon>
        <taxon>Fungi</taxon>
        <taxon>Dikarya</taxon>
        <taxon>Ascomycota</taxon>
        <taxon>Pezizomycotina</taxon>
        <taxon>Sordariomycetes</taxon>
        <taxon>Hypocreomycetidae</taxon>
        <taxon>Hypocreales</taxon>
        <taxon>Cordycipitaceae</taxon>
        <taxon>Cordyceps</taxon>
    </lineage>
</organism>
<gene>
    <name evidence="2" type="ORF">CCM_08456</name>
</gene>
<dbReference type="VEuPathDB" id="FungiDB:CCM_08456"/>
<evidence type="ECO:0000313" key="3">
    <source>
        <dbReference type="Proteomes" id="UP000001610"/>
    </source>
</evidence>
<evidence type="ECO:0000313" key="2">
    <source>
        <dbReference type="EMBL" id="EGX88412.1"/>
    </source>
</evidence>
<dbReference type="EMBL" id="JH126405">
    <property type="protein sequence ID" value="EGX88412.1"/>
    <property type="molecule type" value="Genomic_DNA"/>
</dbReference>
<proteinExistence type="predicted"/>
<dbReference type="AlphaFoldDB" id="G3JRM2"/>
<sequence length="437" mass="47355">MAVPAQLLAAIHADLGRSRQEELPLSNEEKRRPSFQPPPEDLSKTYDPKIKQALESSWSTAIVDAESEQMAGLTNLNARPWASSGQIQASQFTIPESRQTAAPRQPALPAPAASPSTSVTPGTPTRDPWRWGGKCEVSWNDTVVTNAEFCVEARDSKNGGLLILRAAGQAELRLSVLDFEVPVIYGTSCIIKMRSMAGAAVQLRVYAVKPAPPTTAEKLVQILDRLQAAVCKASGIERPKPPTTPSTPRVDKVTTAPKSLICADSPESSPEPSPRLRQIQLIEVSAPKKTSTAPISLDEIFDSINKFAQNAYNQNTGYAVPILPAASATEQQPSDVAMTEWLNKGCLDSEVDKTKRVLLEIMRFMQQLQLKESATPKPLTMSSQTIEVFRAIDCEVKSQGRGICYSAPEILELKKAAVEPAAMTAKKGLSGSLWAKK</sequence>
<dbReference type="InParanoid" id="G3JRM2"/>
<dbReference type="KEGG" id="cmt:CCM_08456"/>
<name>G3JRM2_CORMM</name>
<reference evidence="2 3" key="1">
    <citation type="journal article" date="2011" name="Genome Biol.">
        <title>Genome sequence of the insect pathogenic fungus Cordyceps militaris, a valued traditional Chinese medicine.</title>
        <authorList>
            <person name="Zheng P."/>
            <person name="Xia Y."/>
            <person name="Xiao G."/>
            <person name="Xiong C."/>
            <person name="Hu X."/>
            <person name="Zhang S."/>
            <person name="Zheng H."/>
            <person name="Huang Y."/>
            <person name="Zhou Y."/>
            <person name="Wang S."/>
            <person name="Zhao G.P."/>
            <person name="Liu X."/>
            <person name="St Leger R.J."/>
            <person name="Wang C."/>
        </authorList>
    </citation>
    <scope>NUCLEOTIDE SEQUENCE [LARGE SCALE GENOMIC DNA]</scope>
    <source>
        <strain evidence="2 3">CM01</strain>
    </source>
</reference>
<feature type="compositionally biased region" description="Basic and acidic residues" evidence="1">
    <location>
        <begin position="14"/>
        <end position="32"/>
    </location>
</feature>
<dbReference type="GeneID" id="18170463"/>
<dbReference type="Proteomes" id="UP000001610">
    <property type="component" value="Unassembled WGS sequence"/>
</dbReference>
<feature type="region of interest" description="Disordered" evidence="1">
    <location>
        <begin position="11"/>
        <end position="46"/>
    </location>
</feature>
<dbReference type="HOGENOM" id="CLU_027087_0_0_1"/>
<dbReference type="OrthoDB" id="5143322at2759"/>
<protein>
    <submittedName>
        <fullName evidence="2">Uncharacterized protein</fullName>
    </submittedName>
</protein>
<feature type="compositionally biased region" description="Low complexity" evidence="1">
    <location>
        <begin position="100"/>
        <end position="125"/>
    </location>
</feature>
<accession>G3JRM2</accession>
<feature type="region of interest" description="Disordered" evidence="1">
    <location>
        <begin position="96"/>
        <end position="131"/>
    </location>
</feature>
<dbReference type="RefSeq" id="XP_006673657.1">
    <property type="nucleotide sequence ID" value="XM_006673594.1"/>
</dbReference>